<dbReference type="Proteomes" id="UP001292094">
    <property type="component" value="Unassembled WGS sequence"/>
</dbReference>
<sequence length="91" mass="9951">MRGLRSVGEREERKEQGRCWEREERWGLGIGGEMGTGNRGRGGEVEERWGLGRYWRNNCGGLGTRGGGTGEVAEGQGRGGGRGRQGNECRV</sequence>
<keyword evidence="3" id="KW-1185">Reference proteome</keyword>
<protein>
    <submittedName>
        <fullName evidence="2">Uncharacterized protein</fullName>
    </submittedName>
</protein>
<feature type="compositionally biased region" description="Gly residues" evidence="1">
    <location>
        <begin position="62"/>
        <end position="84"/>
    </location>
</feature>
<evidence type="ECO:0000256" key="1">
    <source>
        <dbReference type="SAM" id="MobiDB-lite"/>
    </source>
</evidence>
<evidence type="ECO:0000313" key="3">
    <source>
        <dbReference type="Proteomes" id="UP001292094"/>
    </source>
</evidence>
<dbReference type="EMBL" id="JAWZYT010002472">
    <property type="protein sequence ID" value="KAK4304138.1"/>
    <property type="molecule type" value="Genomic_DNA"/>
</dbReference>
<name>A0AAE1P988_9EUCA</name>
<reference evidence="2" key="1">
    <citation type="submission" date="2023-11" db="EMBL/GenBank/DDBJ databases">
        <title>Genome assemblies of two species of porcelain crab, Petrolisthes cinctipes and Petrolisthes manimaculis (Anomura: Porcellanidae).</title>
        <authorList>
            <person name="Angst P."/>
        </authorList>
    </citation>
    <scope>NUCLEOTIDE SEQUENCE</scope>
    <source>
        <strain evidence="2">PB745_02</strain>
        <tissue evidence="2">Gill</tissue>
    </source>
</reference>
<gene>
    <name evidence="2" type="ORF">Pmani_023903</name>
</gene>
<proteinExistence type="predicted"/>
<feature type="region of interest" description="Disordered" evidence="1">
    <location>
        <begin position="62"/>
        <end position="91"/>
    </location>
</feature>
<dbReference type="AlphaFoldDB" id="A0AAE1P988"/>
<evidence type="ECO:0000313" key="2">
    <source>
        <dbReference type="EMBL" id="KAK4304138.1"/>
    </source>
</evidence>
<comment type="caution">
    <text evidence="2">The sequence shown here is derived from an EMBL/GenBank/DDBJ whole genome shotgun (WGS) entry which is preliminary data.</text>
</comment>
<accession>A0AAE1P988</accession>
<organism evidence="2 3">
    <name type="scientific">Petrolisthes manimaculis</name>
    <dbReference type="NCBI Taxonomy" id="1843537"/>
    <lineage>
        <taxon>Eukaryota</taxon>
        <taxon>Metazoa</taxon>
        <taxon>Ecdysozoa</taxon>
        <taxon>Arthropoda</taxon>
        <taxon>Crustacea</taxon>
        <taxon>Multicrustacea</taxon>
        <taxon>Malacostraca</taxon>
        <taxon>Eumalacostraca</taxon>
        <taxon>Eucarida</taxon>
        <taxon>Decapoda</taxon>
        <taxon>Pleocyemata</taxon>
        <taxon>Anomura</taxon>
        <taxon>Galatheoidea</taxon>
        <taxon>Porcellanidae</taxon>
        <taxon>Petrolisthes</taxon>
    </lineage>
</organism>